<dbReference type="PANTHER" id="PTHR47253:SF4">
    <property type="entry name" value="ISOCHORISMATE SYNTHASE 2, CHLOROPLASTIC"/>
    <property type="match status" value="1"/>
</dbReference>
<comment type="subcellular location">
    <subcellularLocation>
        <location evidence="3">Plastid</location>
        <location evidence="3">Chloroplast</location>
    </subcellularLocation>
</comment>
<dbReference type="InterPro" id="IPR004561">
    <property type="entry name" value="IsoChor_synthase"/>
</dbReference>
<evidence type="ECO:0000256" key="11">
    <source>
        <dbReference type="ARBA" id="ARBA00023235"/>
    </source>
</evidence>
<dbReference type="AlphaFoldDB" id="A0ABC8LCY9"/>
<evidence type="ECO:0000256" key="10">
    <source>
        <dbReference type="ARBA" id="ARBA00022946"/>
    </source>
</evidence>
<keyword evidence="8" id="KW-0611">Plant defense</keyword>
<reference evidence="15 16" key="1">
    <citation type="submission" date="2022-03" db="EMBL/GenBank/DDBJ databases">
        <authorList>
            <person name="Macdonald S."/>
            <person name="Ahmed S."/>
            <person name="Newling K."/>
        </authorList>
    </citation>
    <scope>NUCLEOTIDE SEQUENCE [LARGE SCALE GENOMIC DNA]</scope>
</reference>
<comment type="pathway">
    <text evidence="13">Siderophore biosynthesis; salicylate biosynthesis.</text>
</comment>
<dbReference type="FunFam" id="3.60.120.10:FF:000005">
    <property type="entry name" value="isochorismate synthase, chloroplastic-like isoform X1"/>
    <property type="match status" value="1"/>
</dbReference>
<dbReference type="GO" id="GO:0042372">
    <property type="term" value="P:phylloquinone biosynthetic process"/>
    <property type="evidence" value="ECO:0007669"/>
    <property type="project" value="UniProtKB-ARBA"/>
</dbReference>
<keyword evidence="11" id="KW-0413">Isomerase</keyword>
<proteinExistence type="inferred from homology"/>
<evidence type="ECO:0000256" key="9">
    <source>
        <dbReference type="ARBA" id="ARBA00022842"/>
    </source>
</evidence>
<dbReference type="PANTHER" id="PTHR47253">
    <property type="match status" value="1"/>
</dbReference>
<dbReference type="GO" id="GO:0006952">
    <property type="term" value="P:defense response"/>
    <property type="evidence" value="ECO:0007669"/>
    <property type="project" value="UniProtKB-KW"/>
</dbReference>
<gene>
    <name evidence="15" type="ORF">ERUC_LOCUS33799</name>
</gene>
<dbReference type="NCBIfam" id="TIGR00543">
    <property type="entry name" value="isochor_syn"/>
    <property type="match status" value="1"/>
</dbReference>
<dbReference type="InterPro" id="IPR005801">
    <property type="entry name" value="ADC_synthase"/>
</dbReference>
<dbReference type="Pfam" id="PF00425">
    <property type="entry name" value="Chorismate_bind"/>
    <property type="match status" value="1"/>
</dbReference>
<organism evidence="15 16">
    <name type="scientific">Eruca vesicaria subsp. sativa</name>
    <name type="common">Garden rocket</name>
    <name type="synonym">Eruca sativa</name>
    <dbReference type="NCBI Taxonomy" id="29727"/>
    <lineage>
        <taxon>Eukaryota</taxon>
        <taxon>Viridiplantae</taxon>
        <taxon>Streptophyta</taxon>
        <taxon>Embryophyta</taxon>
        <taxon>Tracheophyta</taxon>
        <taxon>Spermatophyta</taxon>
        <taxon>Magnoliopsida</taxon>
        <taxon>eudicotyledons</taxon>
        <taxon>Gunneridae</taxon>
        <taxon>Pentapetalae</taxon>
        <taxon>rosids</taxon>
        <taxon>malvids</taxon>
        <taxon>Brassicales</taxon>
        <taxon>Brassicaceae</taxon>
        <taxon>Brassiceae</taxon>
        <taxon>Eruca</taxon>
    </lineage>
</organism>
<sequence length="540" mass="60082">MNGCEADHKEPLGMVETRTLSTVTSLAIATEMLITAVSNLKTEPPSFSSGIIRLQVPINQQIGAIDWLHAQNDVLPRSFFSPRCSDPSREDLLHDLARENVNGSYDRSPVSVAGIGSAVFFRDLNPFSHDHWRSIRRFLCSRSPLIRAYGGLRFDPRGKISVEWEQFGSFYFTVPQVEFVEFGGNSMLAATVAWDEDISWTLENAIEALQETMLQVSSVIMRLRRESLGVSVVSKNHVPSEGAYHPAVTSALETIKAKNSPLSKVLTNLPFVIHLWVLMKLIVLVFGNQVVLARSTRIITDTDIDPIAWIARLQREGQDAYQFCLQPPGAPAFIGNTPERLFYRKHLGVCSEALAATRPRGDSRASDMEIERDLLTSPKDDLEFSIVRENIREKLKAICDRVIVRPQKTVRKLARVQHLYSQLAGQLRREDDEFDILTALHPTPAVCGCPVDEARLLIKQIESFDRGMYAGPVGYFGGGESEFSVGIRSALVEKGLGALIYAGTGIVSGSDSSSEWNELELKISQFTKSLEHEPALQQIN</sequence>
<name>A0ABC8LCY9_ERUVS</name>
<protein>
    <recommendedName>
        <fullName evidence="5">isochorismate synthase</fullName>
        <ecNumber evidence="5">5.4.4.2</ecNumber>
    </recommendedName>
</protein>
<dbReference type="GO" id="GO:0008909">
    <property type="term" value="F:isochorismate synthase activity"/>
    <property type="evidence" value="ECO:0007669"/>
    <property type="project" value="UniProtKB-EC"/>
</dbReference>
<evidence type="ECO:0000256" key="3">
    <source>
        <dbReference type="ARBA" id="ARBA00004229"/>
    </source>
</evidence>
<feature type="domain" description="Chorismate-utilising enzyme C-terminal" evidence="14">
    <location>
        <begin position="289"/>
        <end position="522"/>
    </location>
</feature>
<comment type="catalytic activity">
    <reaction evidence="1">
        <text>chorismate = isochorismate</text>
        <dbReference type="Rhea" id="RHEA:18985"/>
        <dbReference type="ChEBI" id="CHEBI:29748"/>
        <dbReference type="ChEBI" id="CHEBI:29780"/>
        <dbReference type="EC" id="5.4.4.2"/>
    </reaction>
</comment>
<keyword evidence="9" id="KW-0460">Magnesium</keyword>
<evidence type="ECO:0000256" key="2">
    <source>
        <dbReference type="ARBA" id="ARBA00001946"/>
    </source>
</evidence>
<evidence type="ECO:0000313" key="15">
    <source>
        <dbReference type="EMBL" id="CAH8381316.1"/>
    </source>
</evidence>
<evidence type="ECO:0000313" key="16">
    <source>
        <dbReference type="Proteomes" id="UP001642260"/>
    </source>
</evidence>
<evidence type="ECO:0000256" key="7">
    <source>
        <dbReference type="ARBA" id="ARBA00022640"/>
    </source>
</evidence>
<keyword evidence="10" id="KW-0809">Transit peptide</keyword>
<evidence type="ECO:0000256" key="4">
    <source>
        <dbReference type="ARBA" id="ARBA00005297"/>
    </source>
</evidence>
<evidence type="ECO:0000256" key="5">
    <source>
        <dbReference type="ARBA" id="ARBA00012824"/>
    </source>
</evidence>
<keyword evidence="6" id="KW-0150">Chloroplast</keyword>
<keyword evidence="7" id="KW-0934">Plastid</keyword>
<dbReference type="InterPro" id="IPR044250">
    <property type="entry name" value="MenF-like"/>
</dbReference>
<evidence type="ECO:0000256" key="8">
    <source>
        <dbReference type="ARBA" id="ARBA00022821"/>
    </source>
</evidence>
<comment type="caution">
    <text evidence="15">The sequence shown here is derived from an EMBL/GenBank/DDBJ whole genome shotgun (WGS) entry which is preliminary data.</text>
</comment>
<evidence type="ECO:0000259" key="14">
    <source>
        <dbReference type="Pfam" id="PF00425"/>
    </source>
</evidence>
<dbReference type="EMBL" id="CAKOAT010508487">
    <property type="protein sequence ID" value="CAH8381316.1"/>
    <property type="molecule type" value="Genomic_DNA"/>
</dbReference>
<comment type="cofactor">
    <cofactor evidence="2">
        <name>Mg(2+)</name>
        <dbReference type="ChEBI" id="CHEBI:18420"/>
    </cofactor>
</comment>
<dbReference type="GO" id="GO:0009507">
    <property type="term" value="C:chloroplast"/>
    <property type="evidence" value="ECO:0007669"/>
    <property type="project" value="UniProtKB-SubCell"/>
</dbReference>
<dbReference type="EC" id="5.4.4.2" evidence="5"/>
<evidence type="ECO:0000256" key="6">
    <source>
        <dbReference type="ARBA" id="ARBA00022528"/>
    </source>
</evidence>
<evidence type="ECO:0000256" key="12">
    <source>
        <dbReference type="ARBA" id="ARBA00059718"/>
    </source>
</evidence>
<comment type="similarity">
    <text evidence="4">Belongs to the isochorismate synthase family.</text>
</comment>
<accession>A0ABC8LCY9</accession>
<dbReference type="Gene3D" id="3.60.120.10">
    <property type="entry name" value="Anthranilate synthase"/>
    <property type="match status" value="1"/>
</dbReference>
<comment type="function">
    <text evidence="12">Isochorismate synthase involved in the synthesis of salicylic acid (SA) required for both local and systemic acquired resistance (LAR and SAR) while SA synthesized through the phenylalanine ammonium lyase (PAL) pathway seems to potentiate plant cell death. Also involved in phylloquinone (vitamin K1) synthesis. Has no isochorismate pyruvate lyase (IPL) activity.</text>
</comment>
<evidence type="ECO:0000256" key="1">
    <source>
        <dbReference type="ARBA" id="ARBA00000799"/>
    </source>
</evidence>
<keyword evidence="16" id="KW-1185">Reference proteome</keyword>
<dbReference type="InterPro" id="IPR015890">
    <property type="entry name" value="Chorismate_C"/>
</dbReference>
<evidence type="ECO:0000256" key="13">
    <source>
        <dbReference type="ARBA" id="ARBA00060533"/>
    </source>
</evidence>
<dbReference type="Proteomes" id="UP001642260">
    <property type="component" value="Unassembled WGS sequence"/>
</dbReference>
<dbReference type="SUPFAM" id="SSF56322">
    <property type="entry name" value="ADC synthase"/>
    <property type="match status" value="1"/>
</dbReference>